<sequence>MAICTSWMFANAPGYRATNWSDQELLNFETDQGSKPNGNSNDIGLSSNKISSKGRIFDPSQLITPARNPSSAQDQRRGGFLLTVCH</sequence>
<protein>
    <submittedName>
        <fullName evidence="2">Uncharacterized protein</fullName>
    </submittedName>
</protein>
<gene>
    <name evidence="2" type="ORF">FSB_LOCUS17361</name>
</gene>
<name>A0A2N9FRC6_FAGSY</name>
<dbReference type="AlphaFoldDB" id="A0A2N9FRC6"/>
<proteinExistence type="predicted"/>
<reference evidence="2" key="1">
    <citation type="submission" date="2018-02" db="EMBL/GenBank/DDBJ databases">
        <authorList>
            <person name="Cohen D.B."/>
            <person name="Kent A.D."/>
        </authorList>
    </citation>
    <scope>NUCLEOTIDE SEQUENCE</scope>
</reference>
<feature type="region of interest" description="Disordered" evidence="1">
    <location>
        <begin position="29"/>
        <end position="86"/>
    </location>
</feature>
<feature type="compositionally biased region" description="Polar residues" evidence="1">
    <location>
        <begin position="61"/>
        <end position="73"/>
    </location>
</feature>
<accession>A0A2N9FRC6</accession>
<organism evidence="2">
    <name type="scientific">Fagus sylvatica</name>
    <name type="common">Beechnut</name>
    <dbReference type="NCBI Taxonomy" id="28930"/>
    <lineage>
        <taxon>Eukaryota</taxon>
        <taxon>Viridiplantae</taxon>
        <taxon>Streptophyta</taxon>
        <taxon>Embryophyta</taxon>
        <taxon>Tracheophyta</taxon>
        <taxon>Spermatophyta</taxon>
        <taxon>Magnoliopsida</taxon>
        <taxon>eudicotyledons</taxon>
        <taxon>Gunneridae</taxon>
        <taxon>Pentapetalae</taxon>
        <taxon>rosids</taxon>
        <taxon>fabids</taxon>
        <taxon>Fagales</taxon>
        <taxon>Fagaceae</taxon>
        <taxon>Fagus</taxon>
    </lineage>
</organism>
<feature type="compositionally biased region" description="Polar residues" evidence="1">
    <location>
        <begin position="29"/>
        <end position="51"/>
    </location>
</feature>
<evidence type="ECO:0000256" key="1">
    <source>
        <dbReference type="SAM" id="MobiDB-lite"/>
    </source>
</evidence>
<dbReference type="EMBL" id="OIVN01001070">
    <property type="protein sequence ID" value="SPC89479.1"/>
    <property type="molecule type" value="Genomic_DNA"/>
</dbReference>
<evidence type="ECO:0000313" key="2">
    <source>
        <dbReference type="EMBL" id="SPC89479.1"/>
    </source>
</evidence>